<reference evidence="1" key="1">
    <citation type="journal article" date="2021" name="Open Biol.">
        <title>Shared evolutionary footprints suggest mitochondrial oxidative damage underlies multiple complex I losses in fungi.</title>
        <authorList>
            <person name="Schikora-Tamarit M.A."/>
            <person name="Marcet-Houben M."/>
            <person name="Nosek J."/>
            <person name="Gabaldon T."/>
        </authorList>
    </citation>
    <scope>NUCLEOTIDE SEQUENCE</scope>
    <source>
        <strain evidence="1">CBS6075</strain>
    </source>
</reference>
<dbReference type="EMBL" id="JAEUBE010000295">
    <property type="protein sequence ID" value="KAH3665804.1"/>
    <property type="molecule type" value="Genomic_DNA"/>
</dbReference>
<sequence length="201" mass="22900">MFVYAANKVNEQDANRSLAKRKKTFTEEEWEEQLSQIKRKQLVFDDSTKFYLVPFGAHKEAKVEELKSALGPNTAVIDLNELIKQQMDSPESTYGALLGKTLDGFDTNKSACFYTFTYRLAPGLFTKLVKTTSQKLKAQNPELTNFVLLNYPNTIPEAIKFEQDVAVAQKLVLLDNQETDSNIVDYFRTVNKVADLDQLKK</sequence>
<accession>A0A9P8P701</accession>
<name>A0A9P8P701_9ASCO</name>
<gene>
    <name evidence="1" type="ORF">OGAPHI_003992</name>
</gene>
<dbReference type="RefSeq" id="XP_046061008.1">
    <property type="nucleotide sequence ID" value="XM_046205022.1"/>
</dbReference>
<keyword evidence="2" id="KW-1185">Reference proteome</keyword>
<reference evidence="1" key="2">
    <citation type="submission" date="2021-01" db="EMBL/GenBank/DDBJ databases">
        <authorList>
            <person name="Schikora-Tamarit M.A."/>
        </authorList>
    </citation>
    <scope>NUCLEOTIDE SEQUENCE</scope>
    <source>
        <strain evidence="1">CBS6075</strain>
    </source>
</reference>
<dbReference type="AlphaFoldDB" id="A0A9P8P701"/>
<evidence type="ECO:0000313" key="2">
    <source>
        <dbReference type="Proteomes" id="UP000769157"/>
    </source>
</evidence>
<protein>
    <submittedName>
        <fullName evidence="1">Uncharacterized protein</fullName>
    </submittedName>
</protein>
<dbReference type="GeneID" id="70235957"/>
<dbReference type="Proteomes" id="UP000769157">
    <property type="component" value="Unassembled WGS sequence"/>
</dbReference>
<evidence type="ECO:0000313" key="1">
    <source>
        <dbReference type="EMBL" id="KAH3665804.1"/>
    </source>
</evidence>
<proteinExistence type="predicted"/>
<dbReference type="OrthoDB" id="4081130at2759"/>
<comment type="caution">
    <text evidence="1">The sequence shown here is derived from an EMBL/GenBank/DDBJ whole genome shotgun (WGS) entry which is preliminary data.</text>
</comment>
<organism evidence="1 2">
    <name type="scientific">Ogataea philodendri</name>
    <dbReference type="NCBI Taxonomy" id="1378263"/>
    <lineage>
        <taxon>Eukaryota</taxon>
        <taxon>Fungi</taxon>
        <taxon>Dikarya</taxon>
        <taxon>Ascomycota</taxon>
        <taxon>Saccharomycotina</taxon>
        <taxon>Pichiomycetes</taxon>
        <taxon>Pichiales</taxon>
        <taxon>Pichiaceae</taxon>
        <taxon>Ogataea</taxon>
    </lineage>
</organism>